<keyword evidence="1" id="KW-0614">Plasmid</keyword>
<sequence>MDKEISHFWLGYFKDEEDFYSFVEEDENYYIDEETEDQYVSKFAESQGIKWFDDDFMEYGFEDENLGLYEKFSEYSYADEWLPVLESRLNEMNLDTPVNAIIFASRFAILTGFCGWEENKLYYMGKLNSILKI</sequence>
<accession>A0A3S0NNA3</accession>
<evidence type="ECO:0008006" key="3">
    <source>
        <dbReference type="Google" id="ProtNLM"/>
    </source>
</evidence>
<evidence type="ECO:0000313" key="1">
    <source>
        <dbReference type="EMBL" id="RTZ48566.1"/>
    </source>
</evidence>
<dbReference type="EMBL" id="RYFC01000002">
    <property type="protein sequence ID" value="RTZ48566.1"/>
    <property type="molecule type" value="Genomic_DNA"/>
</dbReference>
<evidence type="ECO:0000313" key="2">
    <source>
        <dbReference type="Proteomes" id="UP000276953"/>
    </source>
</evidence>
<protein>
    <recommendedName>
        <fullName evidence="3">Immunity protein 22</fullName>
    </recommendedName>
</protein>
<dbReference type="AlphaFoldDB" id="A0A3S0NNA3"/>
<geneLocation type="plasmid" evidence="1">
    <name>unnamed</name>
</geneLocation>
<proteinExistence type="predicted"/>
<gene>
    <name evidence="1" type="ORF">EJ377_13895</name>
</gene>
<organism evidence="1 2">
    <name type="scientific">Chryseobacterium arthrosphaerae</name>
    <dbReference type="NCBI Taxonomy" id="651561"/>
    <lineage>
        <taxon>Bacteria</taxon>
        <taxon>Pseudomonadati</taxon>
        <taxon>Bacteroidota</taxon>
        <taxon>Flavobacteriia</taxon>
        <taxon>Flavobacteriales</taxon>
        <taxon>Weeksellaceae</taxon>
        <taxon>Chryseobacterium group</taxon>
        <taxon>Chryseobacterium</taxon>
    </lineage>
</organism>
<comment type="caution">
    <text evidence="1">The sequence shown here is derived from an EMBL/GenBank/DDBJ whole genome shotgun (WGS) entry which is preliminary data.</text>
</comment>
<dbReference type="Proteomes" id="UP000276953">
    <property type="component" value="Plasmid unnamed"/>
</dbReference>
<name>A0A3S0NNA3_9FLAO</name>
<dbReference type="Pfam" id="PF14112">
    <property type="entry name" value="DUF4284"/>
    <property type="match status" value="1"/>
</dbReference>
<reference evidence="1 2" key="1">
    <citation type="submission" date="2018-12" db="EMBL/GenBank/DDBJ databases">
        <title>Draft Genome Sequence of Chryseobacterium arthrosphaerae strain ED882-96 Isolated from the Blood of a Patient with Liver Cirrhosis in Taiwan.</title>
        <authorList>
            <person name="Lin J.-N."/>
            <person name="Lai C.-H."/>
            <person name="Yang C.-H."/>
            <person name="Huang Y.-H."/>
        </authorList>
    </citation>
    <scope>NUCLEOTIDE SEQUENCE [LARGE SCALE GENOMIC DNA]</scope>
    <source>
        <strain evidence="1 2">ED882-96</strain>
        <plasmid evidence="1 2">unnamed</plasmid>
    </source>
</reference>
<dbReference type="InterPro" id="IPR025560">
    <property type="entry name" value="Imm22"/>
</dbReference>